<accession>A0ACB7S0G5</accession>
<keyword evidence="2" id="KW-1185">Reference proteome</keyword>
<gene>
    <name evidence="1" type="ORF">HPB50_002663</name>
</gene>
<evidence type="ECO:0000313" key="1">
    <source>
        <dbReference type="EMBL" id="KAH6927396.1"/>
    </source>
</evidence>
<evidence type="ECO:0000313" key="2">
    <source>
        <dbReference type="Proteomes" id="UP000821845"/>
    </source>
</evidence>
<organism evidence="1 2">
    <name type="scientific">Hyalomma asiaticum</name>
    <name type="common">Tick</name>
    <dbReference type="NCBI Taxonomy" id="266040"/>
    <lineage>
        <taxon>Eukaryota</taxon>
        <taxon>Metazoa</taxon>
        <taxon>Ecdysozoa</taxon>
        <taxon>Arthropoda</taxon>
        <taxon>Chelicerata</taxon>
        <taxon>Arachnida</taxon>
        <taxon>Acari</taxon>
        <taxon>Parasitiformes</taxon>
        <taxon>Ixodida</taxon>
        <taxon>Ixodoidea</taxon>
        <taxon>Ixodidae</taxon>
        <taxon>Hyalomminae</taxon>
        <taxon>Hyalomma</taxon>
    </lineage>
</organism>
<comment type="caution">
    <text evidence="1">The sequence shown here is derived from an EMBL/GenBank/DDBJ whole genome shotgun (WGS) entry which is preliminary data.</text>
</comment>
<proteinExistence type="predicted"/>
<name>A0ACB7S0G5_HYAAI</name>
<sequence>MSVEHRFSTCTLIFGPSGMFPAAGAVPLGPYPVQVPEIRLDQHLQIHASASHGTSSGVGMPPGTAINHSAKSAAESSLPLLKILRVRTSLALTSPYLMITEGFSYMSDSSATITYIDATANSRDGSENRSVILPPNWCRGSKILPLPLNSVPAESVPKSNLTVIFKPQKPEHLIMCFNPLRLKAAFDAVAPDGVLQVRLNERLNLLAVDTRSVEASRRLRKITNIGEIVLQVYAPRSNNCGVCVIKGVPADLDQQDILSALLQRAPVKSVR</sequence>
<protein>
    <submittedName>
        <fullName evidence="1">Uncharacterized protein</fullName>
    </submittedName>
</protein>
<dbReference type="EMBL" id="CM023486">
    <property type="protein sequence ID" value="KAH6927396.1"/>
    <property type="molecule type" value="Genomic_DNA"/>
</dbReference>
<dbReference type="Proteomes" id="UP000821845">
    <property type="component" value="Chromosome 6"/>
</dbReference>
<reference evidence="1" key="1">
    <citation type="submission" date="2020-05" db="EMBL/GenBank/DDBJ databases">
        <title>Large-scale comparative analyses of tick genomes elucidate their genetic diversity and vector capacities.</title>
        <authorList>
            <person name="Jia N."/>
            <person name="Wang J."/>
            <person name="Shi W."/>
            <person name="Du L."/>
            <person name="Sun Y."/>
            <person name="Zhan W."/>
            <person name="Jiang J."/>
            <person name="Wang Q."/>
            <person name="Zhang B."/>
            <person name="Ji P."/>
            <person name="Sakyi L.B."/>
            <person name="Cui X."/>
            <person name="Yuan T."/>
            <person name="Jiang B."/>
            <person name="Yang W."/>
            <person name="Lam T.T.-Y."/>
            <person name="Chang Q."/>
            <person name="Ding S."/>
            <person name="Wang X."/>
            <person name="Zhu J."/>
            <person name="Ruan X."/>
            <person name="Zhao L."/>
            <person name="Wei J."/>
            <person name="Que T."/>
            <person name="Du C."/>
            <person name="Cheng J."/>
            <person name="Dai P."/>
            <person name="Han X."/>
            <person name="Huang E."/>
            <person name="Gao Y."/>
            <person name="Liu J."/>
            <person name="Shao H."/>
            <person name="Ye R."/>
            <person name="Li L."/>
            <person name="Wei W."/>
            <person name="Wang X."/>
            <person name="Wang C."/>
            <person name="Yang T."/>
            <person name="Huo Q."/>
            <person name="Li W."/>
            <person name="Guo W."/>
            <person name="Chen H."/>
            <person name="Zhou L."/>
            <person name="Ni X."/>
            <person name="Tian J."/>
            <person name="Zhou Y."/>
            <person name="Sheng Y."/>
            <person name="Liu T."/>
            <person name="Pan Y."/>
            <person name="Xia L."/>
            <person name="Li J."/>
            <person name="Zhao F."/>
            <person name="Cao W."/>
        </authorList>
    </citation>
    <scope>NUCLEOTIDE SEQUENCE</scope>
    <source>
        <strain evidence="1">Hyas-2018</strain>
    </source>
</reference>